<keyword evidence="7" id="KW-0259">Enterobactin biosynthesis</keyword>
<feature type="binding site" evidence="12">
    <location>
        <position position="166"/>
    </location>
    <ligand>
        <name>CoA</name>
        <dbReference type="ChEBI" id="CHEBI:57287"/>
    </ligand>
</feature>
<dbReference type="PRINTS" id="PR01399">
    <property type="entry name" value="ENTSNTHTASED"/>
</dbReference>
<comment type="similarity">
    <text evidence="3">Belongs to the P-Pant transferase superfamily. EntD family.</text>
</comment>
<dbReference type="InterPro" id="IPR037143">
    <property type="entry name" value="4-PPantetheinyl_Trfase_dom_sf"/>
</dbReference>
<accession>A0A545SSR1</accession>
<dbReference type="Pfam" id="PF01648">
    <property type="entry name" value="ACPS"/>
    <property type="match status" value="1"/>
</dbReference>
<dbReference type="PANTHER" id="PTHR38096">
    <property type="entry name" value="ENTEROBACTIN SYNTHASE COMPONENT D"/>
    <property type="match status" value="1"/>
</dbReference>
<evidence type="ECO:0000256" key="7">
    <source>
        <dbReference type="ARBA" id="ARBA00023191"/>
    </source>
</evidence>
<dbReference type="UniPathway" id="UPA00017"/>
<gene>
    <name evidence="16" type="ORF">FKG94_24525</name>
</gene>
<keyword evidence="17" id="KW-1185">Reference proteome</keyword>
<feature type="binding site" evidence="12">
    <location>
        <begin position="95"/>
        <end position="96"/>
    </location>
    <ligand>
        <name>CoA</name>
        <dbReference type="ChEBI" id="CHEBI:57287"/>
    </ligand>
</feature>
<feature type="binding site" evidence="13">
    <location>
        <position position="119"/>
    </location>
    <ligand>
        <name>Mg(2+)</name>
        <dbReference type="ChEBI" id="CHEBI:18420"/>
    </ligand>
</feature>
<dbReference type="GO" id="GO:0005886">
    <property type="term" value="C:plasma membrane"/>
    <property type="evidence" value="ECO:0007669"/>
    <property type="project" value="TreeGrafter"/>
</dbReference>
<feature type="binding site" evidence="12">
    <location>
        <position position="59"/>
    </location>
    <ligand>
        <name>CoA</name>
        <dbReference type="ChEBI" id="CHEBI:57287"/>
    </ligand>
</feature>
<dbReference type="GO" id="GO:0000287">
    <property type="term" value="F:magnesium ion binding"/>
    <property type="evidence" value="ECO:0007669"/>
    <property type="project" value="InterPro"/>
</dbReference>
<protein>
    <recommendedName>
        <fullName evidence="5">Enterobactin synthase component D</fullName>
    </recommendedName>
    <alternativeName>
        <fullName evidence="8">4'-phosphopantetheinyl transferase EntD</fullName>
    </alternativeName>
    <alternativeName>
        <fullName evidence="9">Enterochelin synthase D</fullName>
    </alternativeName>
</protein>
<evidence type="ECO:0000256" key="6">
    <source>
        <dbReference type="ARBA" id="ARBA00022679"/>
    </source>
</evidence>
<dbReference type="InterPro" id="IPR041354">
    <property type="entry name" value="4PPT_N"/>
</dbReference>
<comment type="function">
    <text evidence="1">Involved in the biosynthesis of the siderophore enterobactin (enterochelin), which is a macrocyclic trimeric lactone of N-(2,3-dihydroxybenzoyl)-serine. The serine trilactone serves as a scaffolding for the three catechol functionalities that provide hexadentate coordination for the tightly ligated iron(2+) atoms. Plays an essential role in the assembly of the enterobactin by catalyzing the transfer of the 4'-phosphopantetheine (Ppant) moiety from coenzyme A to the apo-domains of both EntB (ArCP domain) and EntF (PCP domain) to yield their holo-forms which make them competent for the activation of 2,3-dihydroxybenzoate (DHB) and L-serine, respectively.</text>
</comment>
<evidence type="ECO:0000313" key="17">
    <source>
        <dbReference type="Proteomes" id="UP000319732"/>
    </source>
</evidence>
<evidence type="ECO:0000256" key="13">
    <source>
        <dbReference type="PIRSR" id="PIRSR603542-2"/>
    </source>
</evidence>
<comment type="cofactor">
    <cofactor evidence="13">
        <name>Mg(2+)</name>
        <dbReference type="ChEBI" id="CHEBI:18420"/>
    </cofactor>
</comment>
<dbReference type="GO" id="GO:0008897">
    <property type="term" value="F:holo-[acyl-carrier-protein] synthase activity"/>
    <property type="evidence" value="ECO:0007669"/>
    <property type="project" value="InterPro"/>
</dbReference>
<evidence type="ECO:0000259" key="15">
    <source>
        <dbReference type="Pfam" id="PF17837"/>
    </source>
</evidence>
<evidence type="ECO:0000259" key="14">
    <source>
        <dbReference type="Pfam" id="PF01648"/>
    </source>
</evidence>
<comment type="subunit">
    <text evidence="4">EntB, EntD, EntE, and EntF form a multienzyme complex called enterobactin synthase.</text>
</comment>
<comment type="pathway">
    <text evidence="2">Siderophore biosynthesis; enterobactin biosynthesis.</text>
</comment>
<evidence type="ECO:0000256" key="10">
    <source>
        <dbReference type="ARBA" id="ARBA00049176"/>
    </source>
</evidence>
<organism evidence="16 17">
    <name type="scientific">Exilibacterium tricleocarpae</name>
    <dbReference type="NCBI Taxonomy" id="2591008"/>
    <lineage>
        <taxon>Bacteria</taxon>
        <taxon>Pseudomonadati</taxon>
        <taxon>Pseudomonadota</taxon>
        <taxon>Gammaproteobacteria</taxon>
        <taxon>Cellvibrionales</taxon>
        <taxon>Cellvibrionaceae</taxon>
        <taxon>Exilibacterium</taxon>
    </lineage>
</organism>
<dbReference type="InterPro" id="IPR003542">
    <property type="entry name" value="Enbac_synth_compD-like"/>
</dbReference>
<dbReference type="PANTHER" id="PTHR38096:SF1">
    <property type="entry name" value="ENTEROBACTIN SYNTHASE COMPONENT D"/>
    <property type="match status" value="1"/>
</dbReference>
<dbReference type="GO" id="GO:0009239">
    <property type="term" value="P:enterobactin biosynthetic process"/>
    <property type="evidence" value="ECO:0007669"/>
    <property type="project" value="UniProtKB-UniPathway"/>
</dbReference>
<feature type="binding site" evidence="12">
    <location>
        <position position="117"/>
    </location>
    <ligand>
        <name>CoA</name>
        <dbReference type="ChEBI" id="CHEBI:57287"/>
    </ligand>
</feature>
<dbReference type="GO" id="GO:0009366">
    <property type="term" value="C:enterobactin synthetase complex"/>
    <property type="evidence" value="ECO:0007669"/>
    <property type="project" value="InterPro"/>
</dbReference>
<feature type="binding site" evidence="12">
    <location>
        <position position="51"/>
    </location>
    <ligand>
        <name>CoA</name>
        <dbReference type="ChEBI" id="CHEBI:57287"/>
    </ligand>
</feature>
<comment type="catalytic activity">
    <reaction evidence="10">
        <text>apo-[aryl-carrier protein] + CoA = holo-[aryl-carrier protein] + adenosine 3',5'-bisphosphate + H(+)</text>
        <dbReference type="Rhea" id="RHEA:48404"/>
        <dbReference type="Rhea" id="RHEA-COMP:15903"/>
        <dbReference type="Rhea" id="RHEA-COMP:17557"/>
        <dbReference type="ChEBI" id="CHEBI:15378"/>
        <dbReference type="ChEBI" id="CHEBI:29999"/>
        <dbReference type="ChEBI" id="CHEBI:57287"/>
        <dbReference type="ChEBI" id="CHEBI:58343"/>
        <dbReference type="ChEBI" id="CHEBI:64479"/>
    </reaction>
</comment>
<dbReference type="SUPFAM" id="SSF56214">
    <property type="entry name" value="4'-phosphopantetheinyl transferase"/>
    <property type="match status" value="1"/>
</dbReference>
<keyword evidence="13" id="KW-0460">Magnesium</keyword>
<dbReference type="Gene3D" id="3.90.470.20">
    <property type="entry name" value="4'-phosphopantetheinyl transferase domain"/>
    <property type="match status" value="1"/>
</dbReference>
<dbReference type="EMBL" id="VHSG01000032">
    <property type="protein sequence ID" value="TQV68003.1"/>
    <property type="molecule type" value="Genomic_DNA"/>
</dbReference>
<evidence type="ECO:0000256" key="1">
    <source>
        <dbReference type="ARBA" id="ARBA00003937"/>
    </source>
</evidence>
<evidence type="ECO:0000256" key="9">
    <source>
        <dbReference type="ARBA" id="ARBA00031996"/>
    </source>
</evidence>
<keyword evidence="6 16" id="KW-0808">Transferase</keyword>
<name>A0A545SSR1_9GAMM</name>
<proteinExistence type="inferred from homology"/>
<keyword evidence="13" id="KW-0479">Metal-binding</keyword>
<sequence length="239" mass="26991">MLYDISFTPPVALAKIGYCGCHFRPEQFTEFAFERYGVHQPATLFNAVAKRKSEFLAGRYCSSRALVNVFGTDSRIDINPDRSPKWPHGVVGSITHSKDRAAAIVASDKEYIGLGIDFEKLMAFPQAQELQHQILADQDLECEELRQCGTGFFITLAFSAKESLYKALYPTTQQYMEFQDLYIKRVGTNAVTLSLLKTLNSNWQCGTDFEILYAKYDDEIFTMACLENALPAESTRKIS</sequence>
<feature type="binding site" evidence="13">
    <location>
        <position position="117"/>
    </location>
    <ligand>
        <name>Mg(2+)</name>
        <dbReference type="ChEBI" id="CHEBI:18420"/>
    </ligand>
</feature>
<comment type="catalytic activity">
    <reaction evidence="11">
        <text>apo-[peptidyl-carrier protein] + CoA = holo-[peptidyl-carrier protein] + adenosine 3',5'-bisphosphate + H(+)</text>
        <dbReference type="Rhea" id="RHEA:46228"/>
        <dbReference type="Rhea" id="RHEA-COMP:11479"/>
        <dbReference type="Rhea" id="RHEA-COMP:11480"/>
        <dbReference type="ChEBI" id="CHEBI:15378"/>
        <dbReference type="ChEBI" id="CHEBI:29999"/>
        <dbReference type="ChEBI" id="CHEBI:57287"/>
        <dbReference type="ChEBI" id="CHEBI:58343"/>
        <dbReference type="ChEBI" id="CHEBI:64479"/>
    </reaction>
</comment>
<dbReference type="AlphaFoldDB" id="A0A545SSR1"/>
<dbReference type="Pfam" id="PF17837">
    <property type="entry name" value="4PPT_N"/>
    <property type="match status" value="1"/>
</dbReference>
<dbReference type="RefSeq" id="WP_142929597.1">
    <property type="nucleotide sequence ID" value="NZ_ML660108.1"/>
</dbReference>
<evidence type="ECO:0000256" key="5">
    <source>
        <dbReference type="ARBA" id="ARBA00019087"/>
    </source>
</evidence>
<feature type="domain" description="4'-phosphopantetheinyl transferase" evidence="14">
    <location>
        <begin position="113"/>
        <end position="205"/>
    </location>
</feature>
<evidence type="ECO:0000256" key="4">
    <source>
        <dbReference type="ARBA" id="ARBA00011503"/>
    </source>
</evidence>
<evidence type="ECO:0000256" key="2">
    <source>
        <dbReference type="ARBA" id="ARBA00004993"/>
    </source>
</evidence>
<evidence type="ECO:0000256" key="12">
    <source>
        <dbReference type="PIRSR" id="PIRSR603542-1"/>
    </source>
</evidence>
<evidence type="ECO:0000256" key="11">
    <source>
        <dbReference type="ARBA" id="ARBA00049191"/>
    </source>
</evidence>
<reference evidence="16 17" key="1">
    <citation type="submission" date="2019-06" db="EMBL/GenBank/DDBJ databases">
        <title>Whole genome sequence for Cellvibrionaceae sp. R142.</title>
        <authorList>
            <person name="Wang G."/>
        </authorList>
    </citation>
    <scope>NUCLEOTIDE SEQUENCE [LARGE SCALE GENOMIC DNA]</scope>
    <source>
        <strain evidence="16 17">R142</strain>
    </source>
</reference>
<evidence type="ECO:0000313" key="16">
    <source>
        <dbReference type="EMBL" id="TQV68003.1"/>
    </source>
</evidence>
<evidence type="ECO:0000256" key="3">
    <source>
        <dbReference type="ARBA" id="ARBA00008342"/>
    </source>
</evidence>
<dbReference type="Proteomes" id="UP000319732">
    <property type="component" value="Unassembled WGS sequence"/>
</dbReference>
<evidence type="ECO:0000256" key="8">
    <source>
        <dbReference type="ARBA" id="ARBA00029894"/>
    </source>
</evidence>
<dbReference type="OrthoDB" id="8210607at2"/>
<comment type="caution">
    <text evidence="16">The sequence shown here is derived from an EMBL/GenBank/DDBJ whole genome shotgun (WGS) entry which is preliminary data.</text>
</comment>
<dbReference type="InterPro" id="IPR008278">
    <property type="entry name" value="4-PPantetheinyl_Trfase_dom"/>
</dbReference>
<feature type="binding site" evidence="12">
    <location>
        <position position="162"/>
    </location>
    <ligand>
        <name>CoA</name>
        <dbReference type="ChEBI" id="CHEBI:57287"/>
    </ligand>
</feature>
<feature type="domain" description="4'-phosphopantetheinyl transferase N-terminal" evidence="15">
    <location>
        <begin position="44"/>
        <end position="106"/>
    </location>
</feature>